<sequence>MIMKNYLILLCVFLIILSCSEDKTNDKTTEENSEIQPDNNKVETDISTDNLEKSMGRLGGLFSIDSEDESSDSELPEVEALEKLLQMSGMEDQGTKKAFQDLLTKDISSSGMFSTEAIISLLEQSGVSRTELQKLINNPDSLQALVQEVEAKRKLEKQNEPKPKARINKEQLTSKNTPTGVSLEEAILIVQAESGPEATMAKLKTIDSLAGTNVMEKLDLTEAEYVMRDIERKHETPPTAKEEEEMELLNKLSGQLHSDKEAKQLLIDLKKTESEIASGSLKASPAYQRTIEGKAKIVQIYKNDLERKAKAAKLKFQKLNPDLYFGEESEATYLGHRRKAVYLPLGKLSFADAVVKANHPLLKTQEVKNVLGEPDVWQGFDMEDITGIHSLGLGGTITVQFTDNALTDVNGPDLYIFEIGQIEPTDLEISKDGKNWIHVGKIDGGVAEVDISPFVKHGELFYYVRLTDLKMESGLPGADVDAIAAIGAAMRLNLDSKVLFETGKSILKPEGIVALKELAHNIAVLKKGNVIVEGHTDDVGSAESNQRLSLERAKSVSNELKKMISGSSFRWKEMGLGESKPLVENDTEENRSKNRRVEVLVLPN</sequence>
<dbReference type="SUPFAM" id="SSF103088">
    <property type="entry name" value="OmpA-like"/>
    <property type="match status" value="1"/>
</dbReference>
<dbReference type="PANTHER" id="PTHR30329:SF21">
    <property type="entry name" value="LIPOPROTEIN YIAD-RELATED"/>
    <property type="match status" value="1"/>
</dbReference>
<organism evidence="8 9">
    <name type="scientific">Maribacter dokdonensis</name>
    <dbReference type="NCBI Taxonomy" id="320912"/>
    <lineage>
        <taxon>Bacteria</taxon>
        <taxon>Pseudomonadati</taxon>
        <taxon>Bacteroidota</taxon>
        <taxon>Flavobacteriia</taxon>
        <taxon>Flavobacteriales</taxon>
        <taxon>Flavobacteriaceae</taxon>
        <taxon>Maribacter</taxon>
    </lineage>
</organism>
<evidence type="ECO:0000256" key="1">
    <source>
        <dbReference type="ARBA" id="ARBA00004442"/>
    </source>
</evidence>
<evidence type="ECO:0000256" key="4">
    <source>
        <dbReference type="PROSITE-ProRule" id="PRU00473"/>
    </source>
</evidence>
<dbReference type="AlphaFoldDB" id="A0A1H4LVC4"/>
<feature type="signal peptide" evidence="6">
    <location>
        <begin position="1"/>
        <end position="24"/>
    </location>
</feature>
<name>A0A1H4LVC4_9FLAO</name>
<dbReference type="Pfam" id="PF00691">
    <property type="entry name" value="OmpA"/>
    <property type="match status" value="1"/>
</dbReference>
<evidence type="ECO:0000256" key="3">
    <source>
        <dbReference type="ARBA" id="ARBA00023237"/>
    </source>
</evidence>
<protein>
    <submittedName>
        <fullName evidence="8">OmpA family protein</fullName>
    </submittedName>
</protein>
<evidence type="ECO:0000256" key="5">
    <source>
        <dbReference type="SAM" id="MobiDB-lite"/>
    </source>
</evidence>
<proteinExistence type="predicted"/>
<feature type="domain" description="OmpA-like" evidence="7">
    <location>
        <begin position="487"/>
        <end position="604"/>
    </location>
</feature>
<dbReference type="InterPro" id="IPR050330">
    <property type="entry name" value="Bact_OuterMem_StrucFunc"/>
</dbReference>
<comment type="subcellular location">
    <subcellularLocation>
        <location evidence="1">Cell outer membrane</location>
    </subcellularLocation>
</comment>
<dbReference type="GO" id="GO:0009279">
    <property type="term" value="C:cell outer membrane"/>
    <property type="evidence" value="ECO:0007669"/>
    <property type="project" value="UniProtKB-SubCell"/>
</dbReference>
<evidence type="ECO:0000313" key="9">
    <source>
        <dbReference type="Proteomes" id="UP000183038"/>
    </source>
</evidence>
<accession>A0A1H4LVC4</accession>
<dbReference type="OrthoDB" id="9782229at2"/>
<dbReference type="PROSITE" id="PS51123">
    <property type="entry name" value="OMPA_2"/>
    <property type="match status" value="1"/>
</dbReference>
<feature type="chain" id="PRO_5010307375" evidence="6">
    <location>
        <begin position="25"/>
        <end position="604"/>
    </location>
</feature>
<keyword evidence="2 4" id="KW-0472">Membrane</keyword>
<keyword evidence="6" id="KW-0732">Signal</keyword>
<dbReference type="PRINTS" id="PR01021">
    <property type="entry name" value="OMPADOMAIN"/>
</dbReference>
<dbReference type="InterPro" id="IPR006664">
    <property type="entry name" value="OMP_bac"/>
</dbReference>
<dbReference type="CDD" id="cd07185">
    <property type="entry name" value="OmpA_C-like"/>
    <property type="match status" value="1"/>
</dbReference>
<feature type="region of interest" description="Disordered" evidence="5">
    <location>
        <begin position="25"/>
        <end position="46"/>
    </location>
</feature>
<dbReference type="Gene3D" id="3.30.1330.60">
    <property type="entry name" value="OmpA-like domain"/>
    <property type="match status" value="1"/>
</dbReference>
<dbReference type="PANTHER" id="PTHR30329">
    <property type="entry name" value="STATOR ELEMENT OF FLAGELLAR MOTOR COMPLEX"/>
    <property type="match status" value="1"/>
</dbReference>
<dbReference type="InterPro" id="IPR006665">
    <property type="entry name" value="OmpA-like"/>
</dbReference>
<evidence type="ECO:0000313" key="8">
    <source>
        <dbReference type="EMBL" id="SEB74528.1"/>
    </source>
</evidence>
<dbReference type="InterPro" id="IPR036737">
    <property type="entry name" value="OmpA-like_sf"/>
</dbReference>
<evidence type="ECO:0000259" key="7">
    <source>
        <dbReference type="PROSITE" id="PS51123"/>
    </source>
</evidence>
<evidence type="ECO:0000256" key="2">
    <source>
        <dbReference type="ARBA" id="ARBA00023136"/>
    </source>
</evidence>
<gene>
    <name evidence="8" type="ORF">SAMN05192540_1433</name>
</gene>
<dbReference type="EMBL" id="FNTB01000001">
    <property type="protein sequence ID" value="SEB74528.1"/>
    <property type="molecule type" value="Genomic_DNA"/>
</dbReference>
<dbReference type="PROSITE" id="PS51257">
    <property type="entry name" value="PROKAR_LIPOPROTEIN"/>
    <property type="match status" value="1"/>
</dbReference>
<reference evidence="8 9" key="1">
    <citation type="submission" date="2016-10" db="EMBL/GenBank/DDBJ databases">
        <authorList>
            <person name="de Groot N.N."/>
        </authorList>
    </citation>
    <scope>NUCLEOTIDE SEQUENCE [LARGE SCALE GENOMIC DNA]</scope>
    <source>
        <strain evidence="8 9">MAR_2009_71</strain>
    </source>
</reference>
<dbReference type="Proteomes" id="UP000183038">
    <property type="component" value="Unassembled WGS sequence"/>
</dbReference>
<keyword evidence="3" id="KW-0998">Cell outer membrane</keyword>
<evidence type="ECO:0000256" key="6">
    <source>
        <dbReference type="SAM" id="SignalP"/>
    </source>
</evidence>